<dbReference type="AlphaFoldDB" id="A0A8K0Y054"/>
<feature type="transmembrane region" description="Helical" evidence="4">
    <location>
        <begin position="334"/>
        <end position="357"/>
    </location>
</feature>
<feature type="transmembrane region" description="Helical" evidence="4">
    <location>
        <begin position="298"/>
        <end position="322"/>
    </location>
</feature>
<keyword evidence="1 4" id="KW-0812">Transmembrane</keyword>
<dbReference type="SUPFAM" id="SSF103473">
    <property type="entry name" value="MFS general substrate transporter"/>
    <property type="match status" value="1"/>
</dbReference>
<dbReference type="PROSITE" id="PS50850">
    <property type="entry name" value="MFS"/>
    <property type="match status" value="1"/>
</dbReference>
<evidence type="ECO:0000256" key="3">
    <source>
        <dbReference type="ARBA" id="ARBA00023136"/>
    </source>
</evidence>
<keyword evidence="7" id="KW-1185">Reference proteome</keyword>
<feature type="transmembrane region" description="Helical" evidence="4">
    <location>
        <begin position="76"/>
        <end position="94"/>
    </location>
</feature>
<organism evidence="6 7">
    <name type="scientific">Szabonella alba</name>
    <dbReference type="NCBI Taxonomy" id="2804194"/>
    <lineage>
        <taxon>Bacteria</taxon>
        <taxon>Pseudomonadati</taxon>
        <taxon>Pseudomonadota</taxon>
        <taxon>Alphaproteobacteria</taxon>
        <taxon>Rhodobacterales</taxon>
        <taxon>Paracoccaceae</taxon>
        <taxon>Szabonella</taxon>
    </lineage>
</organism>
<feature type="transmembrane region" description="Helical" evidence="4">
    <location>
        <begin position="242"/>
        <end position="267"/>
    </location>
</feature>
<name>A0A8K0Y054_9RHOB</name>
<evidence type="ECO:0000313" key="6">
    <source>
        <dbReference type="EMBL" id="MBL4917835.1"/>
    </source>
</evidence>
<dbReference type="Gene3D" id="1.20.1250.20">
    <property type="entry name" value="MFS general substrate transporter like domains"/>
    <property type="match status" value="1"/>
</dbReference>
<feature type="transmembrane region" description="Helical" evidence="4">
    <location>
        <begin position="274"/>
        <end position="292"/>
    </location>
</feature>
<keyword evidence="3 4" id="KW-0472">Membrane</keyword>
<evidence type="ECO:0000256" key="2">
    <source>
        <dbReference type="ARBA" id="ARBA00022989"/>
    </source>
</evidence>
<protein>
    <submittedName>
        <fullName evidence="6">MFS transporter</fullName>
    </submittedName>
</protein>
<evidence type="ECO:0000259" key="5">
    <source>
        <dbReference type="PROSITE" id="PS50850"/>
    </source>
</evidence>
<dbReference type="Pfam" id="PF07690">
    <property type="entry name" value="MFS_1"/>
    <property type="match status" value="1"/>
</dbReference>
<sequence>MRSTSPLPVILVLWGAGLGAAAQFGKVSVLFERIALDYPGAGAVLLGLVVSVVGLVGLIFGTTAGLMVQGLGSRRVLVWALALAALFSALQAPMPPLALMLPLRVAEGFSHLAIVVAAPVMIAQVAPLRFQGLAMTLWSSFFAVSFAITATLGLPLADRFGNGALFLAHAAYMAVFALAVRLLLPPEAPARLPELRLPVLLRQHGQIYASAFVAAPALGFCCYTLTYVALLTLLPPMVGGGWQGFVAAMMPLVSIVVSLTIGVWLLSRFPAVRIVQGGFAVAVLGAAMIWVFPGWPMAMVAAALLLAASLGVVQGASFAAIPQLNPGAEDRARAAGAVAQLGNLGTTTGTPLLAALIASQGAAGLALFVALPSLAGIALHQWLAFRRRHPE</sequence>
<feature type="transmembrane region" description="Helical" evidence="4">
    <location>
        <begin position="38"/>
        <end position="64"/>
    </location>
</feature>
<dbReference type="InterPro" id="IPR011701">
    <property type="entry name" value="MFS"/>
</dbReference>
<feature type="transmembrane region" description="Helical" evidence="4">
    <location>
        <begin position="363"/>
        <end position="385"/>
    </location>
</feature>
<dbReference type="RefSeq" id="WP_202688752.1">
    <property type="nucleotide sequence ID" value="NZ_JAESVN010000004.1"/>
</dbReference>
<dbReference type="EMBL" id="JAESVN010000004">
    <property type="protein sequence ID" value="MBL4917835.1"/>
    <property type="molecule type" value="Genomic_DNA"/>
</dbReference>
<evidence type="ECO:0000256" key="1">
    <source>
        <dbReference type="ARBA" id="ARBA00022692"/>
    </source>
</evidence>
<feature type="domain" description="Major facilitator superfamily (MFS) profile" evidence="5">
    <location>
        <begin position="9"/>
        <end position="388"/>
    </location>
</feature>
<keyword evidence="2 4" id="KW-1133">Transmembrane helix</keyword>
<reference evidence="6" key="1">
    <citation type="submission" date="2021-01" db="EMBL/GenBank/DDBJ databases">
        <title>Tabrizicola alba sp. nov. a motile alkaliphilic bacterium isolated from a soda lake.</title>
        <authorList>
            <person name="Szuroczki S."/>
            <person name="Abbaszade G."/>
            <person name="Schumann P."/>
            <person name="Toth E."/>
        </authorList>
    </citation>
    <scope>NUCLEOTIDE SEQUENCE</scope>
    <source>
        <strain evidence="6">DMG-N-6</strain>
    </source>
</reference>
<feature type="transmembrane region" description="Helical" evidence="4">
    <location>
        <begin position="163"/>
        <end position="184"/>
    </location>
</feature>
<comment type="caution">
    <text evidence="6">The sequence shown here is derived from an EMBL/GenBank/DDBJ whole genome shotgun (WGS) entry which is preliminary data.</text>
</comment>
<dbReference type="Proteomes" id="UP000648908">
    <property type="component" value="Unassembled WGS sequence"/>
</dbReference>
<feature type="transmembrane region" description="Helical" evidence="4">
    <location>
        <begin position="205"/>
        <end position="230"/>
    </location>
</feature>
<feature type="transmembrane region" description="Helical" evidence="4">
    <location>
        <begin position="137"/>
        <end position="157"/>
    </location>
</feature>
<dbReference type="InterPro" id="IPR020846">
    <property type="entry name" value="MFS_dom"/>
</dbReference>
<evidence type="ECO:0000313" key="7">
    <source>
        <dbReference type="Proteomes" id="UP000648908"/>
    </source>
</evidence>
<accession>A0A8K0Y054</accession>
<feature type="transmembrane region" description="Helical" evidence="4">
    <location>
        <begin position="109"/>
        <end position="130"/>
    </location>
</feature>
<gene>
    <name evidence="6" type="ORF">JL811_11445</name>
</gene>
<evidence type="ECO:0000256" key="4">
    <source>
        <dbReference type="SAM" id="Phobius"/>
    </source>
</evidence>
<dbReference type="GO" id="GO:0022857">
    <property type="term" value="F:transmembrane transporter activity"/>
    <property type="evidence" value="ECO:0007669"/>
    <property type="project" value="InterPro"/>
</dbReference>
<proteinExistence type="predicted"/>
<dbReference type="InterPro" id="IPR036259">
    <property type="entry name" value="MFS_trans_sf"/>
</dbReference>